<protein>
    <recommendedName>
        <fullName evidence="4">YdhG-like domain-containing protein</fullName>
    </recommendedName>
</protein>
<dbReference type="EMBL" id="AP027731">
    <property type="protein sequence ID" value="BDZ46266.1"/>
    <property type="molecule type" value="Genomic_DNA"/>
</dbReference>
<name>A0ABN6XN01_9MICO</name>
<proteinExistence type="predicted"/>
<organism evidence="2 3">
    <name type="scientific">Naasia aerilata</name>
    <dbReference type="NCBI Taxonomy" id="1162966"/>
    <lineage>
        <taxon>Bacteria</taxon>
        <taxon>Bacillati</taxon>
        <taxon>Actinomycetota</taxon>
        <taxon>Actinomycetes</taxon>
        <taxon>Micrococcales</taxon>
        <taxon>Microbacteriaceae</taxon>
        <taxon>Naasia</taxon>
    </lineage>
</organism>
<evidence type="ECO:0000313" key="2">
    <source>
        <dbReference type="EMBL" id="BDZ46266.1"/>
    </source>
</evidence>
<dbReference type="Proteomes" id="UP001321498">
    <property type="component" value="Chromosome"/>
</dbReference>
<gene>
    <name evidence="2" type="ORF">GCM10025866_21750</name>
</gene>
<keyword evidence="3" id="KW-1185">Reference proteome</keyword>
<accession>A0ABN6XN01</accession>
<dbReference type="Gene3D" id="3.90.1150.200">
    <property type="match status" value="1"/>
</dbReference>
<reference evidence="3" key="1">
    <citation type="journal article" date="2019" name="Int. J. Syst. Evol. Microbiol.">
        <title>The Global Catalogue of Microorganisms (GCM) 10K type strain sequencing project: providing services to taxonomists for standard genome sequencing and annotation.</title>
        <authorList>
            <consortium name="The Broad Institute Genomics Platform"/>
            <consortium name="The Broad Institute Genome Sequencing Center for Infectious Disease"/>
            <person name="Wu L."/>
            <person name="Ma J."/>
        </authorList>
    </citation>
    <scope>NUCLEOTIDE SEQUENCE [LARGE SCALE GENOMIC DNA]</scope>
    <source>
        <strain evidence="3">NBRC 108725</strain>
    </source>
</reference>
<evidence type="ECO:0008006" key="4">
    <source>
        <dbReference type="Google" id="ProtNLM"/>
    </source>
</evidence>
<evidence type="ECO:0000313" key="3">
    <source>
        <dbReference type="Proteomes" id="UP001321498"/>
    </source>
</evidence>
<evidence type="ECO:0000256" key="1">
    <source>
        <dbReference type="SAM" id="MobiDB-lite"/>
    </source>
</evidence>
<sequence>MTETAGSTKRTDSDAEGFTAEEKLAMKERSRELKAAARRKAAGTAIDPEQEVLAKIAELPEPDRTLAERLHTIITSAAPALTPKTWYGMPAYAKDGKNIVFFQAAAKFKARYATLGFNEAAELDEGDMWPTSYAIVELTPEVEARIVELVRRATA</sequence>
<feature type="region of interest" description="Disordered" evidence="1">
    <location>
        <begin position="1"/>
        <end position="22"/>
    </location>
</feature>
<dbReference type="RefSeq" id="WP_286276367.1">
    <property type="nucleotide sequence ID" value="NZ_AP027731.1"/>
</dbReference>
<dbReference type="SUPFAM" id="SSF159888">
    <property type="entry name" value="YdhG-like"/>
    <property type="match status" value="1"/>
</dbReference>